<dbReference type="InterPro" id="IPR010982">
    <property type="entry name" value="Lambda_DNA-bd_dom_sf"/>
</dbReference>
<dbReference type="STRING" id="33889.AVW13_16085"/>
<evidence type="ECO:0000256" key="2">
    <source>
        <dbReference type="ARBA" id="ARBA00023015"/>
    </source>
</evidence>
<protein>
    <submittedName>
        <fullName evidence="12">HTH-type transcriptional repressor KstR2</fullName>
    </submittedName>
    <submittedName>
        <fullName evidence="10">TetR family transcriptional regulator</fullName>
    </submittedName>
</protein>
<evidence type="ECO:0000313" key="10">
    <source>
        <dbReference type="EMBL" id="PAK95352.1"/>
    </source>
</evidence>
<keyword evidence="1" id="KW-0678">Repressor</keyword>
<feature type="region of interest" description="Disordered" evidence="6">
    <location>
        <begin position="117"/>
        <end position="141"/>
    </location>
</feature>
<dbReference type="SUPFAM" id="SSF46689">
    <property type="entry name" value="Homeodomain-like"/>
    <property type="match status" value="1"/>
</dbReference>
<dbReference type="InterPro" id="IPR009057">
    <property type="entry name" value="Homeodomain-like_sf"/>
</dbReference>
<dbReference type="KEGG" id="bcau:I6G59_00175"/>
<dbReference type="InterPro" id="IPR039538">
    <property type="entry name" value="BetI_C"/>
</dbReference>
<evidence type="ECO:0000256" key="1">
    <source>
        <dbReference type="ARBA" id="ARBA00022491"/>
    </source>
</evidence>
<dbReference type="CDD" id="cd00093">
    <property type="entry name" value="HTH_XRE"/>
    <property type="match status" value="1"/>
</dbReference>
<dbReference type="AlphaFoldDB" id="A0A165DDA0"/>
<dbReference type="Proteomes" id="UP000216867">
    <property type="component" value="Unassembled WGS sequence"/>
</dbReference>
<dbReference type="InterPro" id="IPR050109">
    <property type="entry name" value="HTH-type_TetR-like_transc_reg"/>
</dbReference>
<evidence type="ECO:0000313" key="14">
    <source>
        <dbReference type="Proteomes" id="UP000216867"/>
    </source>
</evidence>
<dbReference type="SUPFAM" id="SSF47413">
    <property type="entry name" value="lambda repressor-like DNA-binding domains"/>
    <property type="match status" value="1"/>
</dbReference>
<dbReference type="PANTHER" id="PTHR30055">
    <property type="entry name" value="HTH-TYPE TRANSCRIPTIONAL REGULATOR RUTR"/>
    <property type="match status" value="1"/>
</dbReference>
<evidence type="ECO:0000259" key="8">
    <source>
        <dbReference type="PROSITE" id="PS50977"/>
    </source>
</evidence>
<evidence type="ECO:0000256" key="5">
    <source>
        <dbReference type="PROSITE-ProRule" id="PRU00335"/>
    </source>
</evidence>
<reference evidence="9" key="2">
    <citation type="submission" date="2016-01" db="EMBL/GenBank/DDBJ databases">
        <authorList>
            <person name="Hong K.W."/>
        </authorList>
    </citation>
    <scope>NUCLEOTIDE SEQUENCE</scope>
    <source>
        <strain evidence="9">M40</strain>
    </source>
</reference>
<gene>
    <name evidence="12" type="primary">kstR2_4</name>
    <name evidence="9" type="ORF">AVW13_16085</name>
    <name evidence="10" type="ORF">B8X04_11115</name>
    <name evidence="11" type="ORF">I6G59_00175</name>
    <name evidence="12" type="ORF">NCTC12391_02132</name>
</gene>
<dbReference type="GO" id="GO:0000976">
    <property type="term" value="F:transcription cis-regulatory region binding"/>
    <property type="evidence" value="ECO:0007669"/>
    <property type="project" value="TreeGrafter"/>
</dbReference>
<reference evidence="12 15" key="4">
    <citation type="submission" date="2019-02" db="EMBL/GenBank/DDBJ databases">
        <authorList>
            <consortium name="Pathogen Informatics"/>
        </authorList>
    </citation>
    <scope>NUCLEOTIDE SEQUENCE [LARGE SCALE GENOMIC DNA]</scope>
    <source>
        <strain evidence="12 15">3012STDY7078520</strain>
    </source>
</reference>
<dbReference type="EMBL" id="CP065682">
    <property type="protein sequence ID" value="QPS33810.1"/>
    <property type="molecule type" value="Genomic_DNA"/>
</dbReference>
<evidence type="ECO:0000256" key="3">
    <source>
        <dbReference type="ARBA" id="ARBA00023125"/>
    </source>
</evidence>
<keyword evidence="4" id="KW-0804">Transcription</keyword>
<dbReference type="Pfam" id="PF00440">
    <property type="entry name" value="TetR_N"/>
    <property type="match status" value="1"/>
</dbReference>
<evidence type="ECO:0000313" key="13">
    <source>
        <dbReference type="Proteomes" id="UP000076612"/>
    </source>
</evidence>
<evidence type="ECO:0000256" key="4">
    <source>
        <dbReference type="ARBA" id="ARBA00023163"/>
    </source>
</evidence>
<keyword evidence="2" id="KW-0805">Transcription regulation</keyword>
<dbReference type="Gene3D" id="1.10.357.10">
    <property type="entry name" value="Tetracycline Repressor, domain 2"/>
    <property type="match status" value="1"/>
</dbReference>
<feature type="region of interest" description="Disordered" evidence="6">
    <location>
        <begin position="333"/>
        <end position="361"/>
    </location>
</feature>
<dbReference type="Pfam" id="PF13977">
    <property type="entry name" value="TetR_C_6"/>
    <property type="match status" value="1"/>
</dbReference>
<reference evidence="13" key="1">
    <citation type="submission" date="2016-01" db="EMBL/GenBank/DDBJ databases">
        <title>Draft genome of Chromobacterium sp. F49.</title>
        <authorList>
            <person name="Hong K.W."/>
        </authorList>
    </citation>
    <scope>NUCLEOTIDE SEQUENCE [LARGE SCALE GENOMIC DNA]</scope>
    <source>
        <strain evidence="13">M40</strain>
    </source>
</reference>
<dbReference type="InterPro" id="IPR036271">
    <property type="entry name" value="Tet_transcr_reg_TetR-rel_C_sf"/>
</dbReference>
<feature type="compositionally biased region" description="Pro residues" evidence="6">
    <location>
        <begin position="334"/>
        <end position="349"/>
    </location>
</feature>
<accession>A0A165DDA0</accession>
<reference evidence="11 16" key="5">
    <citation type="submission" date="2020-12" db="EMBL/GenBank/DDBJ databases">
        <title>FDA dAtabase for Regulatory Grade micrObial Sequences (FDA-ARGOS): Supporting development and validation of Infectious Disease Dx tests.</title>
        <authorList>
            <person name="Sproer C."/>
            <person name="Gronow S."/>
            <person name="Severitt S."/>
            <person name="Schroder I."/>
            <person name="Tallon L."/>
            <person name="Sadzewicz L."/>
            <person name="Zhao X."/>
            <person name="Boylan J."/>
            <person name="Ott S."/>
            <person name="Bowen H."/>
            <person name="Vavikolanu K."/>
            <person name="Mehta A."/>
            <person name="Aluvathingal J."/>
            <person name="Nadendla S."/>
            <person name="Lowell S."/>
            <person name="Myers T."/>
            <person name="Yan Y."/>
            <person name="Sichtig H."/>
        </authorList>
    </citation>
    <scope>NUCLEOTIDE SEQUENCE [LARGE SCALE GENOMIC DNA]</scope>
    <source>
        <strain evidence="11 16">FDAARGOS_902</strain>
    </source>
</reference>
<evidence type="ECO:0000313" key="16">
    <source>
        <dbReference type="Proteomes" id="UP000594979"/>
    </source>
</evidence>
<dbReference type="EMBL" id="NCWY01000008">
    <property type="protein sequence ID" value="PAK95352.1"/>
    <property type="molecule type" value="Genomic_DNA"/>
</dbReference>
<feature type="compositionally biased region" description="Low complexity" evidence="6">
    <location>
        <begin position="127"/>
        <end position="139"/>
    </location>
</feature>
<keyword evidence="3 5" id="KW-0238">DNA-binding</keyword>
<reference evidence="10 14" key="3">
    <citation type="submission" date="2017-04" db="EMBL/GenBank/DDBJ databases">
        <title>Kefir bacterial isolates.</title>
        <authorList>
            <person name="Kim Y."/>
            <person name="Blasche S."/>
            <person name="Patil K.R."/>
        </authorList>
    </citation>
    <scope>NUCLEOTIDE SEQUENCE [LARGE SCALE GENOMIC DNA]</scope>
    <source>
        <strain evidence="10 14">OG2</strain>
    </source>
</reference>
<evidence type="ECO:0000313" key="9">
    <source>
        <dbReference type="EMBL" id="KZE13430.1"/>
    </source>
</evidence>
<dbReference type="RefSeq" id="WP_063250699.1">
    <property type="nucleotide sequence ID" value="NZ_CAACXN010000015.1"/>
</dbReference>
<dbReference type="PRINTS" id="PR00455">
    <property type="entry name" value="HTHTETR"/>
</dbReference>
<evidence type="ECO:0000256" key="6">
    <source>
        <dbReference type="SAM" id="MobiDB-lite"/>
    </source>
</evidence>
<dbReference type="PANTHER" id="PTHR30055:SF234">
    <property type="entry name" value="HTH-TYPE TRANSCRIPTIONAL REGULATOR BETI"/>
    <property type="match status" value="1"/>
</dbReference>
<feature type="domain" description="HTH tetR-type" evidence="8">
    <location>
        <begin position="145"/>
        <end position="205"/>
    </location>
</feature>
<dbReference type="PROSITE" id="PS50943">
    <property type="entry name" value="HTH_CROC1"/>
    <property type="match status" value="1"/>
</dbReference>
<dbReference type="EMBL" id="CAACXN010000015">
    <property type="protein sequence ID" value="VEW13922.1"/>
    <property type="molecule type" value="Genomic_DNA"/>
</dbReference>
<dbReference type="PROSITE" id="PS50977">
    <property type="entry name" value="HTH_TETR_2"/>
    <property type="match status" value="1"/>
</dbReference>
<feature type="DNA-binding region" description="H-T-H motif" evidence="5">
    <location>
        <begin position="168"/>
        <end position="187"/>
    </location>
</feature>
<feature type="domain" description="HTH cro/C1-type" evidence="7">
    <location>
        <begin position="19"/>
        <end position="73"/>
    </location>
</feature>
<sequence>MFGGKEAADGDQAGLGTRVRAAIRRAGINHSEVARSIGLEPSKLSKSLAGTRKFRVEEITRIAELTDVTTDWLTRGQGEGPPRRTTTSATAEHMVTAVGNAPPSSDGTLLTDARDLASRASRGPETAADPGGDADSDGAWMSKGTRNRRRIVEVAWALYADRGIDSVRVSDIAEASGLSASAINYHFRTKTQLLEAALRHSLEIIARARDLLEPDDPVEVLRRFAYVHAGVDPTVRRVWSIWIQSWARAVVDERSRLNLTAVYGEWLELVTGVIVAGQRTGQMRAGNTDLMVKSLSTFIDGLGIARSARQMTISDDDARLMIESFLAAHILAPESPPSPEATAPQPPSRPSRDAASQEEGT</sequence>
<dbReference type="SMART" id="SM00530">
    <property type="entry name" value="HTH_XRE"/>
    <property type="match status" value="1"/>
</dbReference>
<dbReference type="InterPro" id="IPR001387">
    <property type="entry name" value="Cro/C1-type_HTH"/>
</dbReference>
<dbReference type="InterPro" id="IPR001647">
    <property type="entry name" value="HTH_TetR"/>
</dbReference>
<evidence type="ECO:0000259" key="7">
    <source>
        <dbReference type="PROSITE" id="PS50943"/>
    </source>
</evidence>
<dbReference type="GO" id="GO:0003700">
    <property type="term" value="F:DNA-binding transcription factor activity"/>
    <property type="evidence" value="ECO:0007669"/>
    <property type="project" value="TreeGrafter"/>
</dbReference>
<dbReference type="Proteomes" id="UP000594979">
    <property type="component" value="Chromosome"/>
</dbReference>
<evidence type="ECO:0000313" key="12">
    <source>
        <dbReference type="EMBL" id="VEW13922.1"/>
    </source>
</evidence>
<proteinExistence type="predicted"/>
<name>A0A165DDA0_9MICO</name>
<dbReference type="Gene3D" id="1.10.260.40">
    <property type="entry name" value="lambda repressor-like DNA-binding domains"/>
    <property type="match status" value="1"/>
</dbReference>
<dbReference type="Proteomes" id="UP000386281">
    <property type="component" value="Unassembled WGS sequence"/>
</dbReference>
<dbReference type="SUPFAM" id="SSF48498">
    <property type="entry name" value="Tetracyclin repressor-like, C-terminal domain"/>
    <property type="match status" value="1"/>
</dbReference>
<evidence type="ECO:0000313" key="11">
    <source>
        <dbReference type="EMBL" id="QPS33810.1"/>
    </source>
</evidence>
<evidence type="ECO:0000313" key="15">
    <source>
        <dbReference type="Proteomes" id="UP000386281"/>
    </source>
</evidence>
<dbReference type="Proteomes" id="UP000076612">
    <property type="component" value="Unassembled WGS sequence"/>
</dbReference>
<dbReference type="EMBL" id="LQQR01000044">
    <property type="protein sequence ID" value="KZE13430.1"/>
    <property type="molecule type" value="Genomic_DNA"/>
</dbReference>
<organism evidence="10 14">
    <name type="scientific">Brevibacterium casei</name>
    <dbReference type="NCBI Taxonomy" id="33889"/>
    <lineage>
        <taxon>Bacteria</taxon>
        <taxon>Bacillati</taxon>
        <taxon>Actinomycetota</taxon>
        <taxon>Actinomycetes</taxon>
        <taxon>Micrococcales</taxon>
        <taxon>Brevibacteriaceae</taxon>
        <taxon>Brevibacterium</taxon>
    </lineage>
</organism>